<reference evidence="1 2" key="1">
    <citation type="submission" date="2018-10" db="EMBL/GenBank/DDBJ databases">
        <title>A high-quality apple genome assembly.</title>
        <authorList>
            <person name="Hu J."/>
        </authorList>
    </citation>
    <scope>NUCLEOTIDE SEQUENCE [LARGE SCALE GENOMIC DNA]</scope>
    <source>
        <strain evidence="2">cv. HFTH1</strain>
        <tissue evidence="1">Young leaf</tissue>
    </source>
</reference>
<accession>A0A498JNM4</accession>
<dbReference type="AlphaFoldDB" id="A0A498JNM4"/>
<protein>
    <submittedName>
        <fullName evidence="1">Uncharacterized protein</fullName>
    </submittedName>
</protein>
<name>A0A498JNM4_MALDO</name>
<gene>
    <name evidence="1" type="ORF">DVH24_007944</name>
</gene>
<sequence>MATLYTAYGESSVEKLVVLTDCSSDKRDVDGGEVERKEFWRGGTNLSSRAAGIHSKRNNTIGLGKLDQLNLVVNNPNS</sequence>
<evidence type="ECO:0000313" key="2">
    <source>
        <dbReference type="Proteomes" id="UP000290289"/>
    </source>
</evidence>
<keyword evidence="2" id="KW-1185">Reference proteome</keyword>
<evidence type="ECO:0000313" key="1">
    <source>
        <dbReference type="EMBL" id="RXH95444.1"/>
    </source>
</evidence>
<dbReference type="Proteomes" id="UP000290289">
    <property type="component" value="Chromosome 6"/>
</dbReference>
<comment type="caution">
    <text evidence="1">The sequence shown here is derived from an EMBL/GenBank/DDBJ whole genome shotgun (WGS) entry which is preliminary data.</text>
</comment>
<organism evidence="1 2">
    <name type="scientific">Malus domestica</name>
    <name type="common">Apple</name>
    <name type="synonym">Pyrus malus</name>
    <dbReference type="NCBI Taxonomy" id="3750"/>
    <lineage>
        <taxon>Eukaryota</taxon>
        <taxon>Viridiplantae</taxon>
        <taxon>Streptophyta</taxon>
        <taxon>Embryophyta</taxon>
        <taxon>Tracheophyta</taxon>
        <taxon>Spermatophyta</taxon>
        <taxon>Magnoliopsida</taxon>
        <taxon>eudicotyledons</taxon>
        <taxon>Gunneridae</taxon>
        <taxon>Pentapetalae</taxon>
        <taxon>rosids</taxon>
        <taxon>fabids</taxon>
        <taxon>Rosales</taxon>
        <taxon>Rosaceae</taxon>
        <taxon>Amygdaloideae</taxon>
        <taxon>Maleae</taxon>
        <taxon>Malus</taxon>
    </lineage>
</organism>
<dbReference type="EMBL" id="RDQH01000332">
    <property type="protein sequence ID" value="RXH95444.1"/>
    <property type="molecule type" value="Genomic_DNA"/>
</dbReference>
<proteinExistence type="predicted"/>